<sequence>PQQVHITQGDLVGKSVIVSWVTEDEPGSNTVRYWSAENSSKQKKLAKGKIVTYRFFNYSSGDLGQSYDSNKTLSHYELNPRKGQAVLFVGDLSYADNFPNHDNVRWDTWG</sequence>
<dbReference type="SUPFAM" id="SSF49363">
    <property type="entry name" value="Purple acid phosphatase, N-terminal domain"/>
    <property type="match status" value="1"/>
</dbReference>
<feature type="non-terminal residue" evidence="3">
    <location>
        <position position="110"/>
    </location>
</feature>
<dbReference type="Pfam" id="PF16656">
    <property type="entry name" value="Pur_ac_phosph_N"/>
    <property type="match status" value="1"/>
</dbReference>
<dbReference type="Gene3D" id="3.60.21.10">
    <property type="match status" value="1"/>
</dbReference>
<dbReference type="GO" id="GO:0003993">
    <property type="term" value="F:acid phosphatase activity"/>
    <property type="evidence" value="ECO:0007669"/>
    <property type="project" value="InterPro"/>
</dbReference>
<dbReference type="InterPro" id="IPR015914">
    <property type="entry name" value="PAPs_N"/>
</dbReference>
<dbReference type="AlphaFoldDB" id="A0A392Q6D6"/>
<dbReference type="EMBL" id="LXQA010114965">
    <property type="protein sequence ID" value="MCI19472.1"/>
    <property type="molecule type" value="Genomic_DNA"/>
</dbReference>
<dbReference type="InterPro" id="IPR029052">
    <property type="entry name" value="Metallo-depent_PP-like"/>
</dbReference>
<evidence type="ECO:0000313" key="3">
    <source>
        <dbReference type="EMBL" id="MCI19472.1"/>
    </source>
</evidence>
<dbReference type="InterPro" id="IPR039331">
    <property type="entry name" value="PAPs-like"/>
</dbReference>
<feature type="non-terminal residue" evidence="3">
    <location>
        <position position="1"/>
    </location>
</feature>
<proteinExistence type="predicted"/>
<protein>
    <submittedName>
        <fullName evidence="3">Purple acid phosphatase-like</fullName>
    </submittedName>
</protein>
<dbReference type="Proteomes" id="UP000265520">
    <property type="component" value="Unassembled WGS sequence"/>
</dbReference>
<dbReference type="PANTHER" id="PTHR22953:SF86">
    <property type="entry name" value="PURPLE ACID PHOSPHATASE 10"/>
    <property type="match status" value="1"/>
</dbReference>
<keyword evidence="4" id="KW-1185">Reference proteome</keyword>
<evidence type="ECO:0000256" key="1">
    <source>
        <dbReference type="ARBA" id="ARBA00022729"/>
    </source>
</evidence>
<comment type="caution">
    <text evidence="3">The sequence shown here is derived from an EMBL/GenBank/DDBJ whole genome shotgun (WGS) entry which is preliminary data.</text>
</comment>
<dbReference type="GO" id="GO:0046872">
    <property type="term" value="F:metal ion binding"/>
    <property type="evidence" value="ECO:0007669"/>
    <property type="project" value="InterPro"/>
</dbReference>
<evidence type="ECO:0000313" key="4">
    <source>
        <dbReference type="Proteomes" id="UP000265520"/>
    </source>
</evidence>
<feature type="domain" description="Purple acid phosphatase N-terminal" evidence="2">
    <location>
        <begin position="1"/>
        <end position="64"/>
    </location>
</feature>
<keyword evidence="1" id="KW-0732">Signal</keyword>
<evidence type="ECO:0000259" key="2">
    <source>
        <dbReference type="Pfam" id="PF16656"/>
    </source>
</evidence>
<organism evidence="3 4">
    <name type="scientific">Trifolium medium</name>
    <dbReference type="NCBI Taxonomy" id="97028"/>
    <lineage>
        <taxon>Eukaryota</taxon>
        <taxon>Viridiplantae</taxon>
        <taxon>Streptophyta</taxon>
        <taxon>Embryophyta</taxon>
        <taxon>Tracheophyta</taxon>
        <taxon>Spermatophyta</taxon>
        <taxon>Magnoliopsida</taxon>
        <taxon>eudicotyledons</taxon>
        <taxon>Gunneridae</taxon>
        <taxon>Pentapetalae</taxon>
        <taxon>rosids</taxon>
        <taxon>fabids</taxon>
        <taxon>Fabales</taxon>
        <taxon>Fabaceae</taxon>
        <taxon>Papilionoideae</taxon>
        <taxon>50 kb inversion clade</taxon>
        <taxon>NPAAA clade</taxon>
        <taxon>Hologalegina</taxon>
        <taxon>IRL clade</taxon>
        <taxon>Trifolieae</taxon>
        <taxon>Trifolium</taxon>
    </lineage>
</organism>
<dbReference type="PANTHER" id="PTHR22953">
    <property type="entry name" value="ACID PHOSPHATASE RELATED"/>
    <property type="match status" value="1"/>
</dbReference>
<reference evidence="3 4" key="1">
    <citation type="journal article" date="2018" name="Front. Plant Sci.">
        <title>Red Clover (Trifolium pratense) and Zigzag Clover (T. medium) - A Picture of Genomic Similarities and Differences.</title>
        <authorList>
            <person name="Dluhosova J."/>
            <person name="Istvanek J."/>
            <person name="Nedelnik J."/>
            <person name="Repkova J."/>
        </authorList>
    </citation>
    <scope>NUCLEOTIDE SEQUENCE [LARGE SCALE GENOMIC DNA]</scope>
    <source>
        <strain evidence="4">cv. 10/8</strain>
        <tissue evidence="3">Leaf</tissue>
    </source>
</reference>
<name>A0A392Q6D6_9FABA</name>
<accession>A0A392Q6D6</accession>
<dbReference type="InterPro" id="IPR008963">
    <property type="entry name" value="Purple_acid_Pase-like_N"/>
</dbReference>